<dbReference type="InterPro" id="IPR000835">
    <property type="entry name" value="HTH_MarR-typ"/>
</dbReference>
<dbReference type="Gene3D" id="1.10.10.10">
    <property type="entry name" value="Winged helix-like DNA-binding domain superfamily/Winged helix DNA-binding domain"/>
    <property type="match status" value="1"/>
</dbReference>
<evidence type="ECO:0000259" key="1">
    <source>
        <dbReference type="PROSITE" id="PS50995"/>
    </source>
</evidence>
<evidence type="ECO:0000313" key="3">
    <source>
        <dbReference type="Proteomes" id="UP001595765"/>
    </source>
</evidence>
<organism evidence="2 3">
    <name type="scientific">Streptomyces polygonati</name>
    <dbReference type="NCBI Taxonomy" id="1617087"/>
    <lineage>
        <taxon>Bacteria</taxon>
        <taxon>Bacillati</taxon>
        <taxon>Actinomycetota</taxon>
        <taxon>Actinomycetes</taxon>
        <taxon>Kitasatosporales</taxon>
        <taxon>Streptomycetaceae</taxon>
        <taxon>Streptomyces</taxon>
    </lineage>
</organism>
<dbReference type="Proteomes" id="UP001595765">
    <property type="component" value="Unassembled WGS sequence"/>
</dbReference>
<dbReference type="PANTHER" id="PTHR39515:SF2">
    <property type="entry name" value="HTH-TYPE TRANSCRIPTIONAL REGULATOR RV0880"/>
    <property type="match status" value="1"/>
</dbReference>
<protein>
    <submittedName>
        <fullName evidence="2">MarR family winged helix-turn-helix transcriptional regulator</fullName>
    </submittedName>
</protein>
<name>A0ABV8HGZ8_9ACTN</name>
<dbReference type="InterPro" id="IPR036390">
    <property type="entry name" value="WH_DNA-bd_sf"/>
</dbReference>
<dbReference type="PROSITE" id="PS50995">
    <property type="entry name" value="HTH_MARR_2"/>
    <property type="match status" value="1"/>
</dbReference>
<dbReference type="SMART" id="SM00347">
    <property type="entry name" value="HTH_MARR"/>
    <property type="match status" value="1"/>
</dbReference>
<keyword evidence="3" id="KW-1185">Reference proteome</keyword>
<dbReference type="PANTHER" id="PTHR39515">
    <property type="entry name" value="CONSERVED PROTEIN"/>
    <property type="match status" value="1"/>
</dbReference>
<dbReference type="SUPFAM" id="SSF46785">
    <property type="entry name" value="Winged helix' DNA-binding domain"/>
    <property type="match status" value="1"/>
</dbReference>
<sequence>MSGNEELPDTARSARRLSIAITRLRSRLRMEAGLHATGLSISQLAVLQQVVDDGPVTAAYLATAQHVTPQSIAQNLAVLKAAGLVRAGRDLQDGRKILMTADDSGRELLTSLQTSRKAFLTRAIDALVAPEERPDLEKTIELLERLAAADFGGKQGGTL</sequence>
<gene>
    <name evidence="2" type="ORF">ACFO3J_07545</name>
</gene>
<accession>A0ABV8HGZ8</accession>
<dbReference type="EMBL" id="JBHSBB010000007">
    <property type="protein sequence ID" value="MFC4031328.1"/>
    <property type="molecule type" value="Genomic_DNA"/>
</dbReference>
<reference evidence="3" key="1">
    <citation type="journal article" date="2019" name="Int. J. Syst. Evol. Microbiol.">
        <title>The Global Catalogue of Microorganisms (GCM) 10K type strain sequencing project: providing services to taxonomists for standard genome sequencing and annotation.</title>
        <authorList>
            <consortium name="The Broad Institute Genomics Platform"/>
            <consortium name="The Broad Institute Genome Sequencing Center for Infectious Disease"/>
            <person name="Wu L."/>
            <person name="Ma J."/>
        </authorList>
    </citation>
    <scope>NUCLEOTIDE SEQUENCE [LARGE SCALE GENOMIC DNA]</scope>
    <source>
        <strain evidence="3">CGMCC 4.7237</strain>
    </source>
</reference>
<dbReference type="RefSeq" id="WP_386427384.1">
    <property type="nucleotide sequence ID" value="NZ_JBHSBB010000007.1"/>
</dbReference>
<dbReference type="InterPro" id="IPR036388">
    <property type="entry name" value="WH-like_DNA-bd_sf"/>
</dbReference>
<evidence type="ECO:0000313" key="2">
    <source>
        <dbReference type="EMBL" id="MFC4031328.1"/>
    </source>
</evidence>
<dbReference type="Pfam" id="PF12802">
    <property type="entry name" value="MarR_2"/>
    <property type="match status" value="1"/>
</dbReference>
<feature type="domain" description="HTH marR-type" evidence="1">
    <location>
        <begin position="10"/>
        <end position="148"/>
    </location>
</feature>
<dbReference type="InterPro" id="IPR052526">
    <property type="entry name" value="HTH-type_Bedaq_tolerance"/>
</dbReference>
<comment type="caution">
    <text evidence="2">The sequence shown here is derived from an EMBL/GenBank/DDBJ whole genome shotgun (WGS) entry which is preliminary data.</text>
</comment>
<proteinExistence type="predicted"/>